<name>A0AAD1ZLH5_9LAMI</name>
<evidence type="ECO:0000313" key="2">
    <source>
        <dbReference type="Proteomes" id="UP000834106"/>
    </source>
</evidence>
<evidence type="ECO:0000313" key="1">
    <source>
        <dbReference type="EMBL" id="CAI9771962.1"/>
    </source>
</evidence>
<proteinExistence type="predicted"/>
<protein>
    <submittedName>
        <fullName evidence="1">Uncharacterized protein</fullName>
    </submittedName>
</protein>
<gene>
    <name evidence="1" type="ORF">FPE_LOCUS19392</name>
</gene>
<accession>A0AAD1ZLH5</accession>
<reference evidence="1" key="1">
    <citation type="submission" date="2023-05" db="EMBL/GenBank/DDBJ databases">
        <authorList>
            <person name="Huff M."/>
        </authorList>
    </citation>
    <scope>NUCLEOTIDE SEQUENCE</scope>
</reference>
<keyword evidence="2" id="KW-1185">Reference proteome</keyword>
<dbReference type="AlphaFoldDB" id="A0AAD1ZLH5"/>
<dbReference type="Gene3D" id="6.10.140.890">
    <property type="match status" value="1"/>
</dbReference>
<sequence>MVRFYDNWARLVEAVIRREQLREIALSLSRSPSSSSLGSDYSYTSSSSLKGVSIGSSTNSPFHPAILAAKNARAEKKSGAKMVPSNRRNKWKGLRIFNAFITKKDYGKDEREVQGAHSQRTLHPLKTPETTSLFDDKNSHRELSQLAEQAKRRDELARIQEVNTLKGHLESIIKLKGLDLDKIQMHYTI</sequence>
<organism evidence="1 2">
    <name type="scientific">Fraxinus pennsylvanica</name>
    <dbReference type="NCBI Taxonomy" id="56036"/>
    <lineage>
        <taxon>Eukaryota</taxon>
        <taxon>Viridiplantae</taxon>
        <taxon>Streptophyta</taxon>
        <taxon>Embryophyta</taxon>
        <taxon>Tracheophyta</taxon>
        <taxon>Spermatophyta</taxon>
        <taxon>Magnoliopsida</taxon>
        <taxon>eudicotyledons</taxon>
        <taxon>Gunneridae</taxon>
        <taxon>Pentapetalae</taxon>
        <taxon>asterids</taxon>
        <taxon>lamiids</taxon>
        <taxon>Lamiales</taxon>
        <taxon>Oleaceae</taxon>
        <taxon>Oleeae</taxon>
        <taxon>Fraxinus</taxon>
    </lineage>
</organism>
<dbReference type="EMBL" id="OU503047">
    <property type="protein sequence ID" value="CAI9771962.1"/>
    <property type="molecule type" value="Genomic_DNA"/>
</dbReference>
<dbReference type="Proteomes" id="UP000834106">
    <property type="component" value="Chromosome 12"/>
</dbReference>